<accession>A0A255H8R8</accession>
<dbReference type="RefSeq" id="WP_094363008.1">
    <property type="nucleotide sequence ID" value="NZ_NMVQ01000005.1"/>
</dbReference>
<evidence type="ECO:0000256" key="1">
    <source>
        <dbReference type="ARBA" id="ARBA00004651"/>
    </source>
</evidence>
<evidence type="ECO:0000313" key="10">
    <source>
        <dbReference type="Proteomes" id="UP000216311"/>
    </source>
</evidence>
<dbReference type="EMBL" id="NMVQ01000005">
    <property type="protein sequence ID" value="OYO24128.1"/>
    <property type="molecule type" value="Genomic_DNA"/>
</dbReference>
<keyword evidence="10" id="KW-1185">Reference proteome</keyword>
<keyword evidence="3" id="KW-1003">Cell membrane</keyword>
<feature type="region of interest" description="Disordered" evidence="7">
    <location>
        <begin position="1"/>
        <end position="88"/>
    </location>
</feature>
<feature type="transmembrane region" description="Helical" evidence="8">
    <location>
        <begin position="95"/>
        <end position="118"/>
    </location>
</feature>
<keyword evidence="5 8" id="KW-1133">Transmembrane helix</keyword>
<sequence>MSVRDTLPRSGSELDETRPLDLDGINDRTIQLGTKGQSGTHGSSRVEPVPAPPADAAERQRRRQERDQALGTRRKAVEPAAAPVAPKPKRTTDKFLGSFGLLILRLVTAGIMGIHGYAKAMDITKVQQMLNDTIIPEPVIMSYVLAASEVAIAVALVLGMLTRLAGLGVAAIGIGALVFVKWIQNPFTGNSLSGELELLLGAVGVLLLCVGAGGASVDAAFRRRRAAAKN</sequence>
<protein>
    <recommendedName>
        <fullName evidence="11">DoxX family protein</fullName>
    </recommendedName>
</protein>
<feature type="transmembrane region" description="Helical" evidence="8">
    <location>
        <begin position="164"/>
        <end position="183"/>
    </location>
</feature>
<evidence type="ECO:0000256" key="8">
    <source>
        <dbReference type="SAM" id="Phobius"/>
    </source>
</evidence>
<evidence type="ECO:0000256" key="4">
    <source>
        <dbReference type="ARBA" id="ARBA00022692"/>
    </source>
</evidence>
<proteinExistence type="inferred from homology"/>
<organism evidence="9 10">
    <name type="scientific">Enemella dayhoffiae</name>
    <dbReference type="NCBI Taxonomy" id="2016507"/>
    <lineage>
        <taxon>Bacteria</taxon>
        <taxon>Bacillati</taxon>
        <taxon>Actinomycetota</taxon>
        <taxon>Actinomycetes</taxon>
        <taxon>Propionibacteriales</taxon>
        <taxon>Propionibacteriaceae</taxon>
        <taxon>Enemella</taxon>
    </lineage>
</organism>
<dbReference type="Proteomes" id="UP000216311">
    <property type="component" value="Unassembled WGS sequence"/>
</dbReference>
<feature type="compositionally biased region" description="Basic and acidic residues" evidence="7">
    <location>
        <begin position="56"/>
        <end position="68"/>
    </location>
</feature>
<dbReference type="GO" id="GO:0005886">
    <property type="term" value="C:plasma membrane"/>
    <property type="evidence" value="ECO:0007669"/>
    <property type="project" value="UniProtKB-SubCell"/>
</dbReference>
<dbReference type="InterPro" id="IPR032808">
    <property type="entry name" value="DoxX"/>
</dbReference>
<dbReference type="PANTHER" id="PTHR33452">
    <property type="entry name" value="OXIDOREDUCTASE CATD-RELATED"/>
    <property type="match status" value="1"/>
</dbReference>
<dbReference type="AlphaFoldDB" id="A0A255H8R8"/>
<dbReference type="Pfam" id="PF07681">
    <property type="entry name" value="DoxX"/>
    <property type="match status" value="1"/>
</dbReference>
<comment type="caution">
    <text evidence="9">The sequence shown here is derived from an EMBL/GenBank/DDBJ whole genome shotgun (WGS) entry which is preliminary data.</text>
</comment>
<keyword evidence="6 8" id="KW-0472">Membrane</keyword>
<dbReference type="InterPro" id="IPR051907">
    <property type="entry name" value="DoxX-like_oxidoreductase"/>
</dbReference>
<evidence type="ECO:0008006" key="11">
    <source>
        <dbReference type="Google" id="ProtNLM"/>
    </source>
</evidence>
<evidence type="ECO:0000313" key="9">
    <source>
        <dbReference type="EMBL" id="OYO24128.1"/>
    </source>
</evidence>
<evidence type="ECO:0000256" key="5">
    <source>
        <dbReference type="ARBA" id="ARBA00022989"/>
    </source>
</evidence>
<comment type="similarity">
    <text evidence="2">Belongs to the DoxX family.</text>
</comment>
<feature type="transmembrane region" description="Helical" evidence="8">
    <location>
        <begin position="138"/>
        <end position="157"/>
    </location>
</feature>
<feature type="transmembrane region" description="Helical" evidence="8">
    <location>
        <begin position="198"/>
        <end position="221"/>
    </location>
</feature>
<name>A0A255H8R8_9ACTN</name>
<gene>
    <name evidence="9" type="ORF">CGZ93_04735</name>
</gene>
<evidence type="ECO:0000256" key="3">
    <source>
        <dbReference type="ARBA" id="ARBA00022475"/>
    </source>
</evidence>
<evidence type="ECO:0000256" key="6">
    <source>
        <dbReference type="ARBA" id="ARBA00023136"/>
    </source>
</evidence>
<comment type="subcellular location">
    <subcellularLocation>
        <location evidence="1">Cell membrane</location>
        <topology evidence="1">Multi-pass membrane protein</topology>
    </subcellularLocation>
</comment>
<feature type="compositionally biased region" description="Polar residues" evidence="7">
    <location>
        <begin position="28"/>
        <end position="43"/>
    </location>
</feature>
<keyword evidence="4 8" id="KW-0812">Transmembrane</keyword>
<reference evidence="9 10" key="1">
    <citation type="submission" date="2017-07" db="EMBL/GenBank/DDBJ databases">
        <title>Draft whole genome sequences of clinical Proprionibacteriaceae strains.</title>
        <authorList>
            <person name="Bernier A.-M."/>
            <person name="Bernard K."/>
            <person name="Domingo M.-C."/>
        </authorList>
    </citation>
    <scope>NUCLEOTIDE SEQUENCE [LARGE SCALE GENOMIC DNA]</scope>
    <source>
        <strain evidence="9 10">NML 130396</strain>
    </source>
</reference>
<evidence type="ECO:0000256" key="2">
    <source>
        <dbReference type="ARBA" id="ARBA00006679"/>
    </source>
</evidence>
<dbReference type="OrthoDB" id="3731535at2"/>
<evidence type="ECO:0000256" key="7">
    <source>
        <dbReference type="SAM" id="MobiDB-lite"/>
    </source>
</evidence>
<dbReference type="PANTHER" id="PTHR33452:SF1">
    <property type="entry name" value="INNER MEMBRANE PROTEIN YPHA-RELATED"/>
    <property type="match status" value="1"/>
</dbReference>